<keyword evidence="2" id="KW-0732">Signal</keyword>
<dbReference type="GO" id="GO:0005576">
    <property type="term" value="C:extracellular region"/>
    <property type="evidence" value="ECO:0007669"/>
    <property type="project" value="UniProtKB-SubCell"/>
</dbReference>
<dbReference type="AlphaFoldDB" id="A0A244CLS9"/>
<dbReference type="InterPro" id="IPR051398">
    <property type="entry name" value="Polysacch_Deacetylase"/>
</dbReference>
<comment type="caution">
    <text evidence="4">The sequence shown here is derived from an EMBL/GenBank/DDBJ whole genome shotgun (WGS) entry which is preliminary data.</text>
</comment>
<evidence type="ECO:0000256" key="1">
    <source>
        <dbReference type="ARBA" id="ARBA00004613"/>
    </source>
</evidence>
<dbReference type="CDD" id="cd10918">
    <property type="entry name" value="CE4_NodB_like_5s_6s"/>
    <property type="match status" value="1"/>
</dbReference>
<evidence type="ECO:0000313" key="5">
    <source>
        <dbReference type="Proteomes" id="UP000194841"/>
    </source>
</evidence>
<dbReference type="Proteomes" id="UP000194841">
    <property type="component" value="Unassembled WGS sequence"/>
</dbReference>
<dbReference type="PANTHER" id="PTHR34216">
    <property type="match status" value="1"/>
</dbReference>
<dbReference type="RefSeq" id="WP_086745519.1">
    <property type="nucleotide sequence ID" value="NZ_MWPV01000006.1"/>
</dbReference>
<dbReference type="InterPro" id="IPR002509">
    <property type="entry name" value="NODB_dom"/>
</dbReference>
<name>A0A244CLS9_PSEDV</name>
<evidence type="ECO:0000259" key="3">
    <source>
        <dbReference type="PROSITE" id="PS51677"/>
    </source>
</evidence>
<dbReference type="SUPFAM" id="SSF88713">
    <property type="entry name" value="Glycoside hydrolase/deacetylase"/>
    <property type="match status" value="1"/>
</dbReference>
<dbReference type="Pfam" id="PF01522">
    <property type="entry name" value="Polysacc_deac_1"/>
    <property type="match status" value="2"/>
</dbReference>
<gene>
    <name evidence="4" type="ORF">B1199_17995</name>
</gene>
<dbReference type="PANTHER" id="PTHR34216:SF3">
    <property type="entry name" value="POLY-BETA-1,6-N-ACETYL-D-GLUCOSAMINE N-DEACETYLASE"/>
    <property type="match status" value="1"/>
</dbReference>
<evidence type="ECO:0000256" key="2">
    <source>
        <dbReference type="ARBA" id="ARBA00022729"/>
    </source>
</evidence>
<evidence type="ECO:0000313" key="4">
    <source>
        <dbReference type="EMBL" id="OUL56552.1"/>
    </source>
</evidence>
<dbReference type="GO" id="GO:0005975">
    <property type="term" value="P:carbohydrate metabolic process"/>
    <property type="evidence" value="ECO:0007669"/>
    <property type="project" value="InterPro"/>
</dbReference>
<dbReference type="InterPro" id="IPR011330">
    <property type="entry name" value="Glyco_hydro/deAcase_b/a-brl"/>
</dbReference>
<dbReference type="EMBL" id="MWPV01000006">
    <property type="protein sequence ID" value="OUL56552.1"/>
    <property type="molecule type" value="Genomic_DNA"/>
</dbReference>
<dbReference type="Gene3D" id="3.20.20.370">
    <property type="entry name" value="Glycoside hydrolase/deacetylase"/>
    <property type="match status" value="1"/>
</dbReference>
<comment type="subcellular location">
    <subcellularLocation>
        <location evidence="1">Secreted</location>
    </subcellularLocation>
</comment>
<dbReference type="OrthoDB" id="9814639at2"/>
<accession>A0A244CLS9</accession>
<protein>
    <recommendedName>
        <fullName evidence="3">NodB homology domain-containing protein</fullName>
    </recommendedName>
</protein>
<dbReference type="PROSITE" id="PS51677">
    <property type="entry name" value="NODB"/>
    <property type="match status" value="1"/>
</dbReference>
<feature type="domain" description="NodB homology" evidence="3">
    <location>
        <begin position="87"/>
        <end position="332"/>
    </location>
</feature>
<organism evidence="4 5">
    <name type="scientific">Pseudoalteromonas ulvae</name>
    <dbReference type="NCBI Taxonomy" id="107327"/>
    <lineage>
        <taxon>Bacteria</taxon>
        <taxon>Pseudomonadati</taxon>
        <taxon>Pseudomonadota</taxon>
        <taxon>Gammaproteobacteria</taxon>
        <taxon>Alteromonadales</taxon>
        <taxon>Pseudoalteromonadaceae</taxon>
        <taxon>Pseudoalteromonas</taxon>
    </lineage>
</organism>
<dbReference type="GO" id="GO:0016810">
    <property type="term" value="F:hydrolase activity, acting on carbon-nitrogen (but not peptide) bonds"/>
    <property type="evidence" value="ECO:0007669"/>
    <property type="project" value="InterPro"/>
</dbReference>
<keyword evidence="5" id="KW-1185">Reference proteome</keyword>
<reference evidence="4 5" key="1">
    <citation type="submission" date="2017-02" db="EMBL/GenBank/DDBJ databases">
        <title>Pseudoalteromonas ulvae TC14 Genome.</title>
        <authorList>
            <person name="Molmeret M."/>
        </authorList>
    </citation>
    <scope>NUCLEOTIDE SEQUENCE [LARGE SCALE GENOMIC DNA]</scope>
    <source>
        <strain evidence="4">TC14</strain>
    </source>
</reference>
<sequence>MKNKIKFVSRTLLGRARSKWANLPSGIYCFTYHRIGDAKQCDFDANVYSCTAERFERHLMFYKKHFEVINQQQLQQLLESDKPLEKKYALISFDDGYIDNYKLAFPILRKHDLTASFFITTGYVGQHRIPWWDKIAWLIKKSECKKLYYPTDAKPVNLSRRNKNKVINDVLKRVKADNQTSMADKIDLLSELLGTQLNESMNDIQLFMNFEQVKEMHQAGMDIGAHTVNHCILSHEDSATQQIELAQSKAELETLLGTCVPLLAYPVGAFNCYNDDTIKLAQELGYQVAFTYEEGVNLSPASNRFELLRFPIENNKSITRLKYALSYPKNVH</sequence>
<proteinExistence type="predicted"/>